<keyword evidence="3" id="KW-1185">Reference proteome</keyword>
<proteinExistence type="predicted"/>
<feature type="region of interest" description="Disordered" evidence="1">
    <location>
        <begin position="49"/>
        <end position="82"/>
    </location>
</feature>
<dbReference type="Proteomes" id="UP001152519">
    <property type="component" value="Unassembled WGS sequence"/>
</dbReference>
<organism evidence="2 3">
    <name type="scientific">Actinacidiphila cocklensis</name>
    <dbReference type="NCBI Taxonomy" id="887465"/>
    <lineage>
        <taxon>Bacteria</taxon>
        <taxon>Bacillati</taxon>
        <taxon>Actinomycetota</taxon>
        <taxon>Actinomycetes</taxon>
        <taxon>Kitasatosporales</taxon>
        <taxon>Streptomycetaceae</taxon>
        <taxon>Actinacidiphila</taxon>
    </lineage>
</organism>
<evidence type="ECO:0000313" key="3">
    <source>
        <dbReference type="Proteomes" id="UP001152519"/>
    </source>
</evidence>
<evidence type="ECO:0000313" key="2">
    <source>
        <dbReference type="EMBL" id="CAG6396075.1"/>
    </source>
</evidence>
<accession>A0A9W4E952</accession>
<gene>
    <name evidence="2" type="ORF">SCOCK_390077</name>
</gene>
<evidence type="ECO:0000256" key="1">
    <source>
        <dbReference type="SAM" id="MobiDB-lite"/>
    </source>
</evidence>
<dbReference type="AlphaFoldDB" id="A0A9W4E952"/>
<dbReference type="EMBL" id="CAJSLV010000069">
    <property type="protein sequence ID" value="CAG6396075.1"/>
    <property type="molecule type" value="Genomic_DNA"/>
</dbReference>
<reference evidence="2" key="1">
    <citation type="submission" date="2021-05" db="EMBL/GenBank/DDBJ databases">
        <authorList>
            <person name="Arsene-Ploetze F."/>
        </authorList>
    </citation>
    <scope>NUCLEOTIDE SEQUENCE</scope>
    <source>
        <strain evidence="2">DSM 42138</strain>
    </source>
</reference>
<name>A0A9W4E952_9ACTN</name>
<comment type="caution">
    <text evidence="2">The sequence shown here is derived from an EMBL/GenBank/DDBJ whole genome shotgun (WGS) entry which is preliminary data.</text>
</comment>
<sequence>MDGVAFLFDALARAGQKSRRGRFPWYVPAPPAAPGQALRGTAVAPRTLAEAASEEVGRSSACPRHRSSRRANPCRRCRPASR</sequence>
<protein>
    <submittedName>
        <fullName evidence="2">Uncharacterized protein</fullName>
    </submittedName>
</protein>
<feature type="compositionally biased region" description="Basic residues" evidence="1">
    <location>
        <begin position="63"/>
        <end position="82"/>
    </location>
</feature>